<dbReference type="AlphaFoldDB" id="A0A450SG35"/>
<feature type="domain" description="Squalene cyclase C-terminal" evidence="6">
    <location>
        <begin position="324"/>
        <end position="644"/>
    </location>
</feature>
<dbReference type="EMBL" id="CAADFA010000103">
    <property type="protein sequence ID" value="VFJ51945.1"/>
    <property type="molecule type" value="Genomic_DNA"/>
</dbReference>
<comment type="pathway">
    <text evidence="1">Secondary metabolite biosynthesis; hopanoid biosynthesis.</text>
</comment>
<feature type="compositionally biased region" description="Polar residues" evidence="5">
    <location>
        <begin position="1"/>
        <end position="14"/>
    </location>
</feature>
<dbReference type="GO" id="GO:0016866">
    <property type="term" value="F:intramolecular transferase activity"/>
    <property type="evidence" value="ECO:0007669"/>
    <property type="project" value="InterPro"/>
</dbReference>
<feature type="region of interest" description="Disordered" evidence="5">
    <location>
        <begin position="1"/>
        <end position="20"/>
    </location>
</feature>
<dbReference type="GO" id="GO:0005811">
    <property type="term" value="C:lipid droplet"/>
    <property type="evidence" value="ECO:0007669"/>
    <property type="project" value="InterPro"/>
</dbReference>
<dbReference type="CDD" id="cd02892">
    <property type="entry name" value="SQCY_1"/>
    <property type="match status" value="1"/>
</dbReference>
<dbReference type="NCBIfam" id="TIGR01787">
    <property type="entry name" value="squalene_cyclas"/>
    <property type="match status" value="1"/>
</dbReference>
<dbReference type="EMBL" id="CAADEZ010000093">
    <property type="protein sequence ID" value="VFJ51368.1"/>
    <property type="molecule type" value="Genomic_DNA"/>
</dbReference>
<dbReference type="InterPro" id="IPR032696">
    <property type="entry name" value="SQ_cyclase_C"/>
</dbReference>
<evidence type="ECO:0000256" key="5">
    <source>
        <dbReference type="SAM" id="MobiDB-lite"/>
    </source>
</evidence>
<dbReference type="SFLD" id="SFLDG01016">
    <property type="entry name" value="Prenyltransferase_Like_2"/>
    <property type="match status" value="1"/>
</dbReference>
<evidence type="ECO:0000256" key="2">
    <source>
        <dbReference type="ARBA" id="ARBA00009755"/>
    </source>
</evidence>
<dbReference type="PANTHER" id="PTHR11764:SF20">
    <property type="entry name" value="LANOSTEROL SYNTHASE"/>
    <property type="match status" value="1"/>
</dbReference>
<dbReference type="NCBIfam" id="TIGR01507">
    <property type="entry name" value="hopene_cyclase"/>
    <property type="match status" value="1"/>
</dbReference>
<keyword evidence="4" id="KW-0413">Isomerase</keyword>
<evidence type="ECO:0000313" key="10">
    <source>
        <dbReference type="EMBL" id="VFK08994.1"/>
    </source>
</evidence>
<dbReference type="Gene3D" id="1.50.10.20">
    <property type="match status" value="2"/>
</dbReference>
<accession>A0A450SG35</accession>
<dbReference type="InterPro" id="IPR006400">
    <property type="entry name" value="Hopene-cyclase"/>
</dbReference>
<evidence type="ECO:0000259" key="7">
    <source>
        <dbReference type="Pfam" id="PF13249"/>
    </source>
</evidence>
<feature type="domain" description="Squalene cyclase N-terminal" evidence="7">
    <location>
        <begin position="29"/>
        <end position="315"/>
    </location>
</feature>
<dbReference type="Pfam" id="PF13249">
    <property type="entry name" value="SQHop_cyclase_N"/>
    <property type="match status" value="1"/>
</dbReference>
<name>A0A450SG35_9GAMM</name>
<keyword evidence="3" id="KW-0677">Repeat</keyword>
<evidence type="ECO:0000256" key="3">
    <source>
        <dbReference type="ARBA" id="ARBA00022737"/>
    </source>
</evidence>
<dbReference type="UniPathway" id="UPA00337"/>
<organism evidence="9">
    <name type="scientific">Candidatus Kentrum sp. FM</name>
    <dbReference type="NCBI Taxonomy" id="2126340"/>
    <lineage>
        <taxon>Bacteria</taxon>
        <taxon>Pseudomonadati</taxon>
        <taxon>Pseudomonadota</taxon>
        <taxon>Gammaproteobacteria</taxon>
        <taxon>Candidatus Kentrum</taxon>
    </lineage>
</organism>
<dbReference type="InterPro" id="IPR032697">
    <property type="entry name" value="SQ_cyclase_N"/>
</dbReference>
<evidence type="ECO:0000256" key="1">
    <source>
        <dbReference type="ARBA" id="ARBA00004999"/>
    </source>
</evidence>
<dbReference type="Pfam" id="PF13243">
    <property type="entry name" value="SQHop_cyclase_C"/>
    <property type="match status" value="1"/>
</dbReference>
<protein>
    <submittedName>
        <fullName evidence="9">Squalene-hopene/tetraprenyl-beta-curcumene cyclase</fullName>
    </submittedName>
</protein>
<dbReference type="SUPFAM" id="SSF48239">
    <property type="entry name" value="Terpenoid cyclases/Protein prenyltransferases"/>
    <property type="match status" value="2"/>
</dbReference>
<dbReference type="InterPro" id="IPR008930">
    <property type="entry name" value="Terpenoid_cyclase/PrenylTrfase"/>
</dbReference>
<sequence>MPSPLSNNTQQTTPGPGHSIDKDTLLAAIKKATRALLDCQHPDGYWCFELEADCTIPAEYILMMHFMDEIDTGLQSKLANYLRSKQQDEGGWPLYYRGAFNMSCSVKVYYALKLAGDDPDAPHMQKARELILAHGGAARSNVFTRITLAFFRQVPWRAIPFIPVEILLLPKWFPFHLSKISYWSRTVLVPLAILCSLDARAKNPTGVHVQELFTVPPKKEKGYFSVRSRKNWVLLKMERSSRYFAWAIPRRMRAKAMKYAKEWFIERLNGENGLGAIFPAMVNAHEALALLGYEKNHPFREGTGWALRRLLVDRDEMAYCQPCMSPVWDTGLVMLALLELRDEEVTGSLKAASDWLVKHQVTDEPGDWRDAKPDVPGGGWAFQFENPHYPDLDDTAVVAWAMYDLTMRGHGSAAYRNAMENATHWIAGMQSRNGGFAAFDADNTHYLLNEIPFADHGALLDPPSSDVTARCITLLARYDRKKYAPEIRRALDYLAREQTPCGAWFGRWGTNYVYGTWSVLTALEIAGIDPKHPMIRRAVTWLLLKQNLDGGWGETNDSYEDVRLAGEGPRSCAFQTAWALLGLMIGGEIESEAVEEGIGYLLRHQETDGLWFDPEFTAPGFPRVFYLKYHGYDKFFPLWALARYFSSTGEGER</sequence>
<dbReference type="InterPro" id="IPR018333">
    <property type="entry name" value="Squalene_cyclase"/>
</dbReference>
<reference evidence="9" key="1">
    <citation type="submission" date="2019-02" db="EMBL/GenBank/DDBJ databases">
        <authorList>
            <person name="Gruber-Vodicka R. H."/>
            <person name="Seah K. B. B."/>
        </authorList>
    </citation>
    <scope>NUCLEOTIDE SEQUENCE</scope>
    <source>
        <strain evidence="8">BECK_BZ163</strain>
        <strain evidence="10">BECK_BZ164</strain>
        <strain evidence="9">BECK_BZ165</strain>
    </source>
</reference>
<proteinExistence type="inferred from homology"/>
<evidence type="ECO:0000259" key="6">
    <source>
        <dbReference type="Pfam" id="PF13243"/>
    </source>
</evidence>
<evidence type="ECO:0000313" key="9">
    <source>
        <dbReference type="EMBL" id="VFJ51945.1"/>
    </source>
</evidence>
<comment type="similarity">
    <text evidence="2">Belongs to the terpene cyclase/mutase family.</text>
</comment>
<dbReference type="EMBL" id="CAADFL010000090">
    <property type="protein sequence ID" value="VFK08994.1"/>
    <property type="molecule type" value="Genomic_DNA"/>
</dbReference>
<dbReference type="GO" id="GO:0016104">
    <property type="term" value="P:triterpenoid biosynthetic process"/>
    <property type="evidence" value="ECO:0007669"/>
    <property type="project" value="InterPro"/>
</dbReference>
<gene>
    <name evidence="8" type="ORF">BECKFM1743A_GA0114220_100931</name>
    <name evidence="10" type="ORF">BECKFM1743B_GA0114221_100908</name>
    <name evidence="9" type="ORF">BECKFM1743C_GA0114222_101031</name>
</gene>
<dbReference type="PANTHER" id="PTHR11764">
    <property type="entry name" value="TERPENE CYCLASE/MUTASE FAMILY MEMBER"/>
    <property type="match status" value="1"/>
</dbReference>
<evidence type="ECO:0000256" key="4">
    <source>
        <dbReference type="ARBA" id="ARBA00023235"/>
    </source>
</evidence>
<evidence type="ECO:0000313" key="8">
    <source>
        <dbReference type="EMBL" id="VFJ51368.1"/>
    </source>
</evidence>